<dbReference type="PANTHER" id="PTHR47396:SF1">
    <property type="entry name" value="ATP-DEPENDENT HELICASE IRC3-RELATED"/>
    <property type="match status" value="1"/>
</dbReference>
<sequence length="499" mass="54796">MTELVEIGHNYFSSLFRGNTVAVQLRDYQEVLVQRARDALRTHRRVLIQSATGSGKTALATFIADATQQRGGTVNFICHRAELVEGTSKTFHKFGVHHGFVASGMPMNGNALVNVCSIDTLKTRLMVVKEPKVAIWDECHHMGAKGWQLVQAAWPNAKHIGLSATPWRLDGTGLGDFFDVMVMGPSVAWLIENGFLSQYRVYAPHAPDMKGAKKSMGDFAKGDAEARMDKPKLTGDAIAHWRRHANGMRTVVFAVTIAHSKHIADQFNLAGIAAAHLDGGTPKGERKRIIQDYAAGRILVLCNVDLFGEGFDLASIAGCDVTIDCVMLMRPTQSLSLFLQMVGRALRPALAKIAIILDHAGNTSRHGFPDDEREWSLEGREKGKGGKKPEGPPPPITCDHCFMQIRRPLPEQCPSCGKRLFAEARLPDADDGELQEVTEADKRRIRAELKREEAEAKDLGALIALGSKRGYKNPVGWAHKKFSNSPWRKALGGKQQAAT</sequence>
<feature type="region of interest" description="Disordered" evidence="2">
    <location>
        <begin position="365"/>
        <end position="395"/>
    </location>
</feature>
<dbReference type="GO" id="GO:0016787">
    <property type="term" value="F:hydrolase activity"/>
    <property type="evidence" value="ECO:0007669"/>
    <property type="project" value="InterPro"/>
</dbReference>
<feature type="coiled-coil region" evidence="1">
    <location>
        <begin position="435"/>
        <end position="462"/>
    </location>
</feature>
<reference evidence="5" key="1">
    <citation type="submission" date="2016-01" db="EMBL/GenBank/DDBJ databases">
        <authorList>
            <person name="Peeters C."/>
        </authorList>
    </citation>
    <scope>NUCLEOTIDE SEQUENCE</scope>
    <source>
        <strain evidence="5">LMG 29320</strain>
    </source>
</reference>
<dbReference type="GO" id="GO:0005829">
    <property type="term" value="C:cytosol"/>
    <property type="evidence" value="ECO:0007669"/>
    <property type="project" value="TreeGrafter"/>
</dbReference>
<dbReference type="Pfam" id="PF04851">
    <property type="entry name" value="ResIII"/>
    <property type="match status" value="1"/>
</dbReference>
<keyword evidence="1" id="KW-0175">Coiled coil</keyword>
<evidence type="ECO:0000313" key="5">
    <source>
        <dbReference type="EMBL" id="SAL03251.1"/>
    </source>
</evidence>
<dbReference type="GO" id="GO:0005524">
    <property type="term" value="F:ATP binding"/>
    <property type="evidence" value="ECO:0007669"/>
    <property type="project" value="InterPro"/>
</dbReference>
<accession>A0A158E8M7</accession>
<dbReference type="Pfam" id="PF00271">
    <property type="entry name" value="Helicase_C"/>
    <property type="match status" value="1"/>
</dbReference>
<protein>
    <submittedName>
        <fullName evidence="5">Type III restriction enzyme, res subunit</fullName>
    </submittedName>
</protein>
<dbReference type="SMART" id="SM00490">
    <property type="entry name" value="HELICc"/>
    <property type="match status" value="1"/>
</dbReference>
<feature type="domain" description="Helicase C-terminal" evidence="4">
    <location>
        <begin position="232"/>
        <end position="400"/>
    </location>
</feature>
<evidence type="ECO:0000313" key="6">
    <source>
        <dbReference type="Proteomes" id="UP000054903"/>
    </source>
</evidence>
<dbReference type="InterPro" id="IPR050742">
    <property type="entry name" value="Helicase_Restrict-Modif_Enz"/>
</dbReference>
<evidence type="ECO:0000259" key="4">
    <source>
        <dbReference type="PROSITE" id="PS51194"/>
    </source>
</evidence>
<proteinExistence type="predicted"/>
<dbReference type="GO" id="GO:0003677">
    <property type="term" value="F:DNA binding"/>
    <property type="evidence" value="ECO:0007669"/>
    <property type="project" value="InterPro"/>
</dbReference>
<name>A0A158E8M7_9BURK</name>
<dbReference type="InterPro" id="IPR001650">
    <property type="entry name" value="Helicase_C-like"/>
</dbReference>
<keyword evidence="6" id="KW-1185">Reference proteome</keyword>
<dbReference type="Gene3D" id="3.40.50.300">
    <property type="entry name" value="P-loop containing nucleotide triphosphate hydrolases"/>
    <property type="match status" value="2"/>
</dbReference>
<dbReference type="PANTHER" id="PTHR47396">
    <property type="entry name" value="TYPE I RESTRICTION ENZYME ECOKI R PROTEIN"/>
    <property type="match status" value="1"/>
</dbReference>
<dbReference type="EMBL" id="FCNX02000029">
    <property type="protein sequence ID" value="SAL03251.1"/>
    <property type="molecule type" value="Genomic_DNA"/>
</dbReference>
<dbReference type="SMART" id="SM00487">
    <property type="entry name" value="DEXDc"/>
    <property type="match status" value="1"/>
</dbReference>
<dbReference type="AlphaFoldDB" id="A0A158E8M7"/>
<dbReference type="InterPro" id="IPR006935">
    <property type="entry name" value="Helicase/UvrB_N"/>
</dbReference>
<feature type="region of interest" description="Disordered" evidence="2">
    <location>
        <begin position="474"/>
        <end position="499"/>
    </location>
</feature>
<evidence type="ECO:0000256" key="1">
    <source>
        <dbReference type="SAM" id="Coils"/>
    </source>
</evidence>
<dbReference type="Proteomes" id="UP000054903">
    <property type="component" value="Unassembled WGS sequence"/>
</dbReference>
<dbReference type="SUPFAM" id="SSF52540">
    <property type="entry name" value="P-loop containing nucleoside triphosphate hydrolases"/>
    <property type="match status" value="1"/>
</dbReference>
<evidence type="ECO:0000259" key="3">
    <source>
        <dbReference type="PROSITE" id="PS51192"/>
    </source>
</evidence>
<dbReference type="STRING" id="1777138.AWB77_06750"/>
<gene>
    <name evidence="5" type="ORF">AWB77_06750</name>
</gene>
<dbReference type="InterPro" id="IPR027417">
    <property type="entry name" value="P-loop_NTPase"/>
</dbReference>
<feature type="domain" description="Helicase ATP-binding" evidence="3">
    <location>
        <begin position="37"/>
        <end position="166"/>
    </location>
</feature>
<organism evidence="5 6">
    <name type="scientific">Caballeronia fortuita</name>
    <dbReference type="NCBI Taxonomy" id="1777138"/>
    <lineage>
        <taxon>Bacteria</taxon>
        <taxon>Pseudomonadati</taxon>
        <taxon>Pseudomonadota</taxon>
        <taxon>Betaproteobacteria</taxon>
        <taxon>Burkholderiales</taxon>
        <taxon>Burkholderiaceae</taxon>
        <taxon>Caballeronia</taxon>
    </lineage>
</organism>
<feature type="compositionally biased region" description="Basic and acidic residues" evidence="2">
    <location>
        <begin position="367"/>
        <end position="390"/>
    </location>
</feature>
<dbReference type="PROSITE" id="PS51194">
    <property type="entry name" value="HELICASE_CTER"/>
    <property type="match status" value="1"/>
</dbReference>
<evidence type="ECO:0000256" key="2">
    <source>
        <dbReference type="SAM" id="MobiDB-lite"/>
    </source>
</evidence>
<comment type="caution">
    <text evidence="5">The sequence shown here is derived from an EMBL/GenBank/DDBJ whole genome shotgun (WGS) entry which is preliminary data.</text>
</comment>
<dbReference type="PROSITE" id="PS51192">
    <property type="entry name" value="HELICASE_ATP_BIND_1"/>
    <property type="match status" value="1"/>
</dbReference>
<dbReference type="InterPro" id="IPR014001">
    <property type="entry name" value="Helicase_ATP-bd"/>
</dbReference>